<accession>A0A699T3T8</accession>
<feature type="region of interest" description="Disordered" evidence="1">
    <location>
        <begin position="1"/>
        <end position="29"/>
    </location>
</feature>
<protein>
    <submittedName>
        <fullName evidence="2">Uncharacterized protein</fullName>
    </submittedName>
</protein>
<feature type="non-terminal residue" evidence="2">
    <location>
        <position position="1"/>
    </location>
</feature>
<proteinExistence type="predicted"/>
<reference evidence="2" key="1">
    <citation type="journal article" date="2019" name="Sci. Rep.">
        <title>Draft genome of Tanacetum cinerariifolium, the natural source of mosquito coil.</title>
        <authorList>
            <person name="Yamashiro T."/>
            <person name="Shiraishi A."/>
            <person name="Satake H."/>
            <person name="Nakayama K."/>
        </authorList>
    </citation>
    <scope>NUCLEOTIDE SEQUENCE</scope>
</reference>
<organism evidence="2">
    <name type="scientific">Tanacetum cinerariifolium</name>
    <name type="common">Dalmatian daisy</name>
    <name type="synonym">Chrysanthemum cinerariifolium</name>
    <dbReference type="NCBI Taxonomy" id="118510"/>
    <lineage>
        <taxon>Eukaryota</taxon>
        <taxon>Viridiplantae</taxon>
        <taxon>Streptophyta</taxon>
        <taxon>Embryophyta</taxon>
        <taxon>Tracheophyta</taxon>
        <taxon>Spermatophyta</taxon>
        <taxon>Magnoliopsida</taxon>
        <taxon>eudicotyledons</taxon>
        <taxon>Gunneridae</taxon>
        <taxon>Pentapetalae</taxon>
        <taxon>asterids</taxon>
        <taxon>campanulids</taxon>
        <taxon>Asterales</taxon>
        <taxon>Asteraceae</taxon>
        <taxon>Asteroideae</taxon>
        <taxon>Anthemideae</taxon>
        <taxon>Anthemidinae</taxon>
        <taxon>Tanacetum</taxon>
    </lineage>
</organism>
<comment type="caution">
    <text evidence="2">The sequence shown here is derived from an EMBL/GenBank/DDBJ whole genome shotgun (WGS) entry which is preliminary data.</text>
</comment>
<evidence type="ECO:0000313" key="2">
    <source>
        <dbReference type="EMBL" id="GFD03801.1"/>
    </source>
</evidence>
<evidence type="ECO:0000256" key="1">
    <source>
        <dbReference type="SAM" id="MobiDB-lite"/>
    </source>
</evidence>
<dbReference type="AlphaFoldDB" id="A0A699T3T8"/>
<dbReference type="EMBL" id="BKCJ011207356">
    <property type="protein sequence ID" value="GFD03801.1"/>
    <property type="molecule type" value="Genomic_DNA"/>
</dbReference>
<feature type="compositionally biased region" description="Polar residues" evidence="1">
    <location>
        <begin position="1"/>
        <end position="13"/>
    </location>
</feature>
<feature type="compositionally biased region" description="Basic and acidic residues" evidence="1">
    <location>
        <begin position="19"/>
        <end position="29"/>
    </location>
</feature>
<name>A0A699T3T8_TANCI</name>
<gene>
    <name evidence="2" type="ORF">Tci_875770</name>
</gene>
<sequence length="42" mass="4753">PSSSNGPSVTERNANYAEELARPQRQEYEAKDAAERYGYLFS</sequence>